<dbReference type="EMBL" id="CP144696">
    <property type="protein sequence ID" value="WVZ10871.1"/>
    <property type="molecule type" value="Genomic_DNA"/>
</dbReference>
<organism evidence="1 2">
    <name type="scientific">Vigna mungo</name>
    <name type="common">Black gram</name>
    <name type="synonym">Phaseolus mungo</name>
    <dbReference type="NCBI Taxonomy" id="3915"/>
    <lineage>
        <taxon>Eukaryota</taxon>
        <taxon>Viridiplantae</taxon>
        <taxon>Streptophyta</taxon>
        <taxon>Embryophyta</taxon>
        <taxon>Tracheophyta</taxon>
        <taxon>Spermatophyta</taxon>
        <taxon>Magnoliopsida</taxon>
        <taxon>eudicotyledons</taxon>
        <taxon>Gunneridae</taxon>
        <taxon>Pentapetalae</taxon>
        <taxon>rosids</taxon>
        <taxon>fabids</taxon>
        <taxon>Fabales</taxon>
        <taxon>Fabaceae</taxon>
        <taxon>Papilionoideae</taxon>
        <taxon>50 kb inversion clade</taxon>
        <taxon>NPAAA clade</taxon>
        <taxon>indigoferoid/millettioid clade</taxon>
        <taxon>Phaseoleae</taxon>
        <taxon>Vigna</taxon>
    </lineage>
</organism>
<accession>A0AAQ3NJ99</accession>
<dbReference type="Proteomes" id="UP001374535">
    <property type="component" value="Chromosome 5"/>
</dbReference>
<name>A0AAQ3NJ99_VIGMU</name>
<reference evidence="1 2" key="1">
    <citation type="journal article" date="2023" name="Life. Sci Alliance">
        <title>Evolutionary insights into 3D genome organization and epigenetic landscape of Vigna mungo.</title>
        <authorList>
            <person name="Junaid A."/>
            <person name="Singh B."/>
            <person name="Bhatia S."/>
        </authorList>
    </citation>
    <scope>NUCLEOTIDE SEQUENCE [LARGE SCALE GENOMIC DNA]</scope>
    <source>
        <strain evidence="1">Urdbean</strain>
    </source>
</reference>
<gene>
    <name evidence="1" type="ORF">V8G54_015401</name>
</gene>
<dbReference type="AlphaFoldDB" id="A0AAQ3NJ99"/>
<sequence length="122" mass="14280">MVKMVICKERSYKKRKEKVYYQKPFFSNSNTKSNKQTLTVQSATAIIHKYTIKLVVFYFKEKISIMLPAIRKACLESSIYKNTKHKFLADSQYTSYPTTQEQLKMIPILPPSVLKPQISSFE</sequence>
<keyword evidence="2" id="KW-1185">Reference proteome</keyword>
<protein>
    <submittedName>
        <fullName evidence="1">Uncharacterized protein</fullName>
    </submittedName>
</protein>
<evidence type="ECO:0000313" key="1">
    <source>
        <dbReference type="EMBL" id="WVZ10871.1"/>
    </source>
</evidence>
<proteinExistence type="predicted"/>
<evidence type="ECO:0000313" key="2">
    <source>
        <dbReference type="Proteomes" id="UP001374535"/>
    </source>
</evidence>